<feature type="chain" id="PRO_5032486641" evidence="2">
    <location>
        <begin position="30"/>
        <end position="542"/>
    </location>
</feature>
<dbReference type="InterPro" id="IPR052900">
    <property type="entry name" value="Phospholipid_Metab_Enz"/>
</dbReference>
<evidence type="ECO:0000313" key="5">
    <source>
        <dbReference type="EMBL" id="MBB5717742.1"/>
    </source>
</evidence>
<organism evidence="5 6">
    <name type="scientific">Stakelama sediminis</name>
    <dbReference type="NCBI Taxonomy" id="463200"/>
    <lineage>
        <taxon>Bacteria</taxon>
        <taxon>Pseudomonadati</taxon>
        <taxon>Pseudomonadota</taxon>
        <taxon>Alphaproteobacteria</taxon>
        <taxon>Sphingomonadales</taxon>
        <taxon>Sphingomonadaceae</taxon>
        <taxon>Stakelama</taxon>
    </lineage>
</organism>
<dbReference type="Proteomes" id="UP000554342">
    <property type="component" value="Unassembled WGS sequence"/>
</dbReference>
<dbReference type="InterPro" id="IPR038607">
    <property type="entry name" value="PhoD-like_sf"/>
</dbReference>
<reference evidence="5 6" key="1">
    <citation type="submission" date="2020-08" db="EMBL/GenBank/DDBJ databases">
        <title>Genomic Encyclopedia of Type Strains, Phase IV (KMG-IV): sequencing the most valuable type-strain genomes for metagenomic binning, comparative biology and taxonomic classification.</title>
        <authorList>
            <person name="Goeker M."/>
        </authorList>
    </citation>
    <scope>NUCLEOTIDE SEQUENCE [LARGE SCALE GENOMIC DNA]</scope>
    <source>
        <strain evidence="5 6">DSM 27203</strain>
    </source>
</reference>
<dbReference type="CDD" id="cd07389">
    <property type="entry name" value="MPP_PhoD"/>
    <property type="match status" value="1"/>
</dbReference>
<dbReference type="InterPro" id="IPR018946">
    <property type="entry name" value="PhoD-like_MPP"/>
</dbReference>
<comment type="caution">
    <text evidence="5">The sequence shown here is derived from an EMBL/GenBank/DDBJ whole genome shotgun (WGS) entry which is preliminary data.</text>
</comment>
<dbReference type="InterPro" id="IPR029052">
    <property type="entry name" value="Metallo-depent_PP-like"/>
</dbReference>
<dbReference type="PROSITE" id="PS51318">
    <property type="entry name" value="TAT"/>
    <property type="match status" value="1"/>
</dbReference>
<evidence type="ECO:0000259" key="3">
    <source>
        <dbReference type="Pfam" id="PF09423"/>
    </source>
</evidence>
<proteinExistence type="predicted"/>
<keyword evidence="2" id="KW-0732">Signal</keyword>
<feature type="signal peptide" evidence="2">
    <location>
        <begin position="1"/>
        <end position="29"/>
    </location>
</feature>
<evidence type="ECO:0000259" key="4">
    <source>
        <dbReference type="Pfam" id="PF16655"/>
    </source>
</evidence>
<dbReference type="InterPro" id="IPR032093">
    <property type="entry name" value="PhoD_N"/>
</dbReference>
<accession>A0A840YW03</accession>
<dbReference type="SUPFAM" id="SSF56300">
    <property type="entry name" value="Metallo-dependent phosphatases"/>
    <property type="match status" value="1"/>
</dbReference>
<dbReference type="Pfam" id="PF16655">
    <property type="entry name" value="PhoD_N"/>
    <property type="match status" value="1"/>
</dbReference>
<dbReference type="InterPro" id="IPR006311">
    <property type="entry name" value="TAT_signal"/>
</dbReference>
<gene>
    <name evidence="5" type="ORF">FHR23_000649</name>
</gene>
<dbReference type="PANTHER" id="PTHR43606:SF7">
    <property type="entry name" value="PHOSPHATASE, PUTATIVE (AFU_ORTHOLOGUE AFUA_6G08710)-RELATED"/>
    <property type="match status" value="1"/>
</dbReference>
<feature type="domain" description="PhoD-like phosphatase metallophosphatase" evidence="3">
    <location>
        <begin position="141"/>
        <end position="512"/>
    </location>
</feature>
<sequence length="542" mass="58936">MTVRINRRSLLATGTFGLGAFAVPGFAQAPNVTHQQGFTHSVASGEPAADSMLLWTRYVPKDGGQVELKAEMSTTPDFKKVAAGGAVITGPWADHCAKLTLAGLEPGTRYYYRFIAPDGSMSPVGETKTLPDGSASSFKAAIFSCANMPFGYFNAYGDAAARGDIDLAIHLGDYFYEYKKGGYAPDGGAVDGRWPEPVGELIHLADYRLRYASYRADPDLQELHRRMPMIVQWDDHESANDSWEGGAQNHQPDEGDWDNRKDAAIQAYDEWMPVSDMPWKAYPIGDLATLFRTETRILARTKQPDIAPLFKEADPVKALIAFRDGKWMDPAATMMGSDQENWLSHAMQASVKRGAKWQIVGFGTIMGKTIAPASAMDWVPAGAPAQVRDYMRAGIVAGKVGLPFNFDNWGGYPAARARFLQSAQEMGSDLIVLSGDSHNGWAYDLGHDGKPAGVEFAGQSVTSPGFEHYVSADPKTVAAALVSANPELKWCDTSNRGYMAMTVTPERVSNDWIFCNSITSRTSQARVGHSATVDRGSNIMTA</sequence>
<dbReference type="RefSeq" id="WP_184001465.1">
    <property type="nucleotide sequence ID" value="NZ_BAABIF010000004.1"/>
</dbReference>
<protein>
    <submittedName>
        <fullName evidence="5">Alkaline phosphatase D</fullName>
        <ecNumber evidence="5">3.1.3.1</ecNumber>
    </submittedName>
</protein>
<evidence type="ECO:0000256" key="1">
    <source>
        <dbReference type="SAM" id="MobiDB-lite"/>
    </source>
</evidence>
<evidence type="ECO:0000256" key="2">
    <source>
        <dbReference type="SAM" id="SignalP"/>
    </source>
</evidence>
<keyword evidence="5" id="KW-0378">Hydrolase</keyword>
<dbReference type="AlphaFoldDB" id="A0A840YW03"/>
<dbReference type="Gene3D" id="3.60.21.70">
    <property type="entry name" value="PhoD-like phosphatase"/>
    <property type="match status" value="1"/>
</dbReference>
<dbReference type="Pfam" id="PF09423">
    <property type="entry name" value="PhoD"/>
    <property type="match status" value="1"/>
</dbReference>
<dbReference type="EMBL" id="JACIJI010000001">
    <property type="protein sequence ID" value="MBB5717742.1"/>
    <property type="molecule type" value="Genomic_DNA"/>
</dbReference>
<dbReference type="PANTHER" id="PTHR43606">
    <property type="entry name" value="PHOSPHATASE, PUTATIVE (AFU_ORTHOLOGUE AFUA_6G08710)-RELATED"/>
    <property type="match status" value="1"/>
</dbReference>
<keyword evidence="6" id="KW-1185">Reference proteome</keyword>
<name>A0A840YW03_9SPHN</name>
<feature type="domain" description="Phospholipase D N-terminal" evidence="4">
    <location>
        <begin position="40"/>
        <end position="129"/>
    </location>
</feature>
<dbReference type="Gene3D" id="2.60.40.380">
    <property type="entry name" value="Purple acid phosphatase-like, N-terminal"/>
    <property type="match status" value="1"/>
</dbReference>
<evidence type="ECO:0000313" key="6">
    <source>
        <dbReference type="Proteomes" id="UP000554342"/>
    </source>
</evidence>
<dbReference type="GO" id="GO:0004035">
    <property type="term" value="F:alkaline phosphatase activity"/>
    <property type="evidence" value="ECO:0007669"/>
    <property type="project" value="UniProtKB-EC"/>
</dbReference>
<dbReference type="EC" id="3.1.3.1" evidence="5"/>
<feature type="region of interest" description="Disordered" evidence="1">
    <location>
        <begin position="238"/>
        <end position="257"/>
    </location>
</feature>